<feature type="region of interest" description="Disordered" evidence="1">
    <location>
        <begin position="63"/>
        <end position="127"/>
    </location>
</feature>
<feature type="compositionally biased region" description="Polar residues" evidence="1">
    <location>
        <begin position="89"/>
        <end position="101"/>
    </location>
</feature>
<evidence type="ECO:0000313" key="4">
    <source>
        <dbReference type="Proteomes" id="UP001596915"/>
    </source>
</evidence>
<comment type="caution">
    <text evidence="2">The sequence shown here is derived from an EMBL/GenBank/DDBJ whole genome shotgun (WGS) entry which is preliminary data.</text>
</comment>
<dbReference type="Proteomes" id="UP001596915">
    <property type="component" value="Unassembled WGS sequence"/>
</dbReference>
<evidence type="ECO:0000256" key="1">
    <source>
        <dbReference type="SAM" id="MobiDB-lite"/>
    </source>
</evidence>
<accession>A0ABW2WJT8</accession>
<reference evidence="2" key="1">
    <citation type="journal article" date="2014" name="Int. J. Syst. Evol. Microbiol.">
        <title>Complete genome of a new Firmicutes species belonging to the dominant human colonic microbiota ('Ruminococcus bicirculans') reveals two chromosomes and a selective capacity to utilize plant glucans.</title>
        <authorList>
            <consortium name="NISC Comparative Sequencing Program"/>
            <person name="Wegmann U."/>
            <person name="Louis P."/>
            <person name="Goesmann A."/>
            <person name="Henrissat B."/>
            <person name="Duncan S.H."/>
            <person name="Flint H.J."/>
        </authorList>
    </citation>
    <scope>NUCLEOTIDE SEQUENCE</scope>
    <source>
        <strain evidence="2">JCM 12607</strain>
    </source>
</reference>
<proteinExistence type="predicted"/>
<protein>
    <submittedName>
        <fullName evidence="2">Uncharacterized protein</fullName>
    </submittedName>
</protein>
<evidence type="ECO:0000313" key="3">
    <source>
        <dbReference type="EMBL" id="MFD0622382.1"/>
    </source>
</evidence>
<organism evidence="2 4">
    <name type="scientific">Streptomyces sanglieri</name>
    <dbReference type="NCBI Taxonomy" id="193460"/>
    <lineage>
        <taxon>Bacteria</taxon>
        <taxon>Bacillati</taxon>
        <taxon>Actinomycetota</taxon>
        <taxon>Actinomycetes</taxon>
        <taxon>Kitasatosporales</taxon>
        <taxon>Streptomycetaceae</taxon>
        <taxon>Streptomyces</taxon>
    </lineage>
</organism>
<reference evidence="4" key="2">
    <citation type="journal article" date="2019" name="Int. J. Syst. Evol. Microbiol.">
        <title>The Global Catalogue of Microorganisms (GCM) 10K type strain sequencing project: providing services to taxonomists for standard genome sequencing and annotation.</title>
        <authorList>
            <consortium name="The Broad Institute Genomics Platform"/>
            <consortium name="The Broad Institute Genome Sequencing Center for Infectious Disease"/>
            <person name="Wu L."/>
            <person name="Ma J."/>
        </authorList>
    </citation>
    <scope>NUCLEOTIDE SEQUENCE [LARGE SCALE GENOMIC DNA]</scope>
    <source>
        <strain evidence="4">JCM 12607</strain>
    </source>
</reference>
<dbReference type="EMBL" id="JBHTGL010000005">
    <property type="protein sequence ID" value="MFD0622382.1"/>
    <property type="molecule type" value="Genomic_DNA"/>
</dbReference>
<dbReference type="EMBL" id="JBHTGL010000002">
    <property type="protein sequence ID" value="MFD0621667.1"/>
    <property type="molecule type" value="Genomic_DNA"/>
</dbReference>
<name>A0ABW2WJT8_9ACTN</name>
<sequence>MKLATVEHDRAERTALVLDQGERLLLLDRAHRLVTGEHAPALTTMQTIIDGGEPVRQTLERLAAQAPPKRSSPHPSCAGSPRCPGPYRSGTSAVSWITSATPAPGSRASRPTRSNCPPSCSNALCTT</sequence>
<keyword evidence="4" id="KW-1185">Reference proteome</keyword>
<feature type="compositionally biased region" description="Polar residues" evidence="1">
    <location>
        <begin position="109"/>
        <end position="127"/>
    </location>
</feature>
<reference evidence="2" key="3">
    <citation type="submission" date="2024-09" db="EMBL/GenBank/DDBJ databases">
        <authorList>
            <person name="Sun Q."/>
            <person name="Mori K."/>
        </authorList>
    </citation>
    <scope>NUCLEOTIDE SEQUENCE</scope>
    <source>
        <strain evidence="2">JCM 12607</strain>
    </source>
</reference>
<gene>
    <name evidence="2" type="ORF">ACFQ2K_01460</name>
    <name evidence="3" type="ORF">ACFQ2K_05615</name>
</gene>
<evidence type="ECO:0000313" key="2">
    <source>
        <dbReference type="EMBL" id="MFD0621667.1"/>
    </source>
</evidence>